<dbReference type="AlphaFoldDB" id="A0A6A2ZB00"/>
<keyword evidence="2" id="KW-1185">Reference proteome</keyword>
<organism evidence="1 2">
    <name type="scientific">Hibiscus syriacus</name>
    <name type="common">Rose of Sharon</name>
    <dbReference type="NCBI Taxonomy" id="106335"/>
    <lineage>
        <taxon>Eukaryota</taxon>
        <taxon>Viridiplantae</taxon>
        <taxon>Streptophyta</taxon>
        <taxon>Embryophyta</taxon>
        <taxon>Tracheophyta</taxon>
        <taxon>Spermatophyta</taxon>
        <taxon>Magnoliopsida</taxon>
        <taxon>eudicotyledons</taxon>
        <taxon>Gunneridae</taxon>
        <taxon>Pentapetalae</taxon>
        <taxon>rosids</taxon>
        <taxon>malvids</taxon>
        <taxon>Malvales</taxon>
        <taxon>Malvaceae</taxon>
        <taxon>Malvoideae</taxon>
        <taxon>Hibiscus</taxon>
    </lineage>
</organism>
<protein>
    <recommendedName>
        <fullName evidence="3">Reverse transcriptase Ty1/copia-type domain-containing protein</fullName>
    </recommendedName>
</protein>
<evidence type="ECO:0008006" key="3">
    <source>
        <dbReference type="Google" id="ProtNLM"/>
    </source>
</evidence>
<name>A0A6A2ZB00_HIBSY</name>
<evidence type="ECO:0000313" key="1">
    <source>
        <dbReference type="EMBL" id="KAE8689098.1"/>
    </source>
</evidence>
<evidence type="ECO:0000313" key="2">
    <source>
        <dbReference type="Proteomes" id="UP000436088"/>
    </source>
</evidence>
<comment type="caution">
    <text evidence="1">The sequence shown here is derived from an EMBL/GenBank/DDBJ whole genome shotgun (WGS) entry which is preliminary data.</text>
</comment>
<reference evidence="1" key="1">
    <citation type="submission" date="2019-09" db="EMBL/GenBank/DDBJ databases">
        <title>Draft genome information of white flower Hibiscus syriacus.</title>
        <authorList>
            <person name="Kim Y.-M."/>
        </authorList>
    </citation>
    <scope>NUCLEOTIDE SEQUENCE [LARGE SCALE GENOMIC DNA]</scope>
    <source>
        <strain evidence="1">YM2019G1</strain>
    </source>
</reference>
<dbReference type="PANTHER" id="PTHR11439">
    <property type="entry name" value="GAG-POL-RELATED RETROTRANSPOSON"/>
    <property type="match status" value="1"/>
</dbReference>
<dbReference type="Proteomes" id="UP000436088">
    <property type="component" value="Unassembled WGS sequence"/>
</dbReference>
<dbReference type="EMBL" id="VEPZ02001174">
    <property type="protein sequence ID" value="KAE8689098.1"/>
    <property type="molecule type" value="Genomic_DNA"/>
</dbReference>
<proteinExistence type="predicted"/>
<sequence>MLPRSKYGIFKPKVFVSSLDKSFHASIDEAMKSKEYEEVVRAELTALQNNGTWSLVKLPEGLSTVGCKWPDIAFSVNKVAQYMYAPREQHLIAAKRILRYLAGTLNYACQLETVMPARASTEEQGQVGLDSDLRIGFRPQIRLVMDNKDGVGNIYGEEEGRGMHIVGMHAHAAHHRHSHSHGQDVRDY</sequence>
<accession>A0A6A2ZB00</accession>
<gene>
    <name evidence="1" type="ORF">F3Y22_tig00110944pilonHSYRG00160</name>
</gene>
<dbReference type="PANTHER" id="PTHR11439:SF467">
    <property type="entry name" value="INTEGRASE CATALYTIC DOMAIN-CONTAINING PROTEIN"/>
    <property type="match status" value="1"/>
</dbReference>